<protein>
    <recommendedName>
        <fullName evidence="2">NAD-dependent epimerase/dehydratase domain-containing protein</fullName>
    </recommendedName>
</protein>
<evidence type="ECO:0000313" key="4">
    <source>
        <dbReference type="Proteomes" id="UP000094291"/>
    </source>
</evidence>
<proteinExistence type="predicted"/>
<sequence length="290" mass="31696">MKVLIVGCGDLGSAIGLALVAQGHQVWGARRQPDRLPEALHPLLWDLSEEAPTLPAVDYLIYSVAADAFSEEAYEHAYVHGPKQVLAALAAQDIRPQHGFFVSSSSVYGQVEGEDVDETTPTQPEGFAGRLMLAGESVWADADFPVTSLRLTGLYGPGRERLINQVRNGRIAPENPVQYTNRIHRDDAAGVVAHLLALNIEGQSLDACYLVSDQDSAPLHEVMRWLARQLKVTPSQAVDTPLRRRGSKRCSSERLQHTGYRFLYPTFKEGYAALLGLTLDAKGEAKPSKA</sequence>
<gene>
    <name evidence="3" type="ORF">BFW38_16850</name>
</gene>
<evidence type="ECO:0000313" key="3">
    <source>
        <dbReference type="EMBL" id="ODC04954.1"/>
    </source>
</evidence>
<dbReference type="STRING" id="197479.BFW38_16850"/>
<accession>A0A1E2VDB2</accession>
<keyword evidence="1" id="KW-0520">NAD</keyword>
<comment type="caution">
    <text evidence="3">The sequence shown here is derived from an EMBL/GenBank/DDBJ whole genome shotgun (WGS) entry which is preliminary data.</text>
</comment>
<dbReference type="InterPro" id="IPR036291">
    <property type="entry name" value="NAD(P)-bd_dom_sf"/>
</dbReference>
<organism evidence="3 4">
    <name type="scientific">Terasakiispira papahanaumokuakeensis</name>
    <dbReference type="NCBI Taxonomy" id="197479"/>
    <lineage>
        <taxon>Bacteria</taxon>
        <taxon>Pseudomonadati</taxon>
        <taxon>Pseudomonadota</taxon>
        <taxon>Gammaproteobacteria</taxon>
        <taxon>Oceanospirillales</taxon>
        <taxon>Terasakiispira</taxon>
    </lineage>
</organism>
<reference evidence="3 4" key="1">
    <citation type="submission" date="2016-08" db="EMBL/GenBank/DDBJ databases">
        <authorList>
            <person name="Seilhamer J.J."/>
        </authorList>
    </citation>
    <scope>NUCLEOTIDE SEQUENCE [LARGE SCALE GENOMIC DNA]</scope>
    <source>
        <strain evidence="3 4">PH27A</strain>
    </source>
</reference>
<dbReference type="Pfam" id="PF01370">
    <property type="entry name" value="Epimerase"/>
    <property type="match status" value="1"/>
</dbReference>
<feature type="domain" description="NAD-dependent epimerase/dehydratase" evidence="2">
    <location>
        <begin position="3"/>
        <end position="164"/>
    </location>
</feature>
<dbReference type="Proteomes" id="UP000094291">
    <property type="component" value="Unassembled WGS sequence"/>
</dbReference>
<dbReference type="PANTHER" id="PTHR43574">
    <property type="entry name" value="EPIMERASE-RELATED"/>
    <property type="match status" value="1"/>
</dbReference>
<evidence type="ECO:0000256" key="1">
    <source>
        <dbReference type="ARBA" id="ARBA00023027"/>
    </source>
</evidence>
<dbReference type="RefSeq" id="WP_068999975.1">
    <property type="nucleotide sequence ID" value="NZ_MDTQ01000001.1"/>
</dbReference>
<evidence type="ECO:0000259" key="2">
    <source>
        <dbReference type="Pfam" id="PF01370"/>
    </source>
</evidence>
<dbReference type="EMBL" id="MDTQ01000001">
    <property type="protein sequence ID" value="ODC04954.1"/>
    <property type="molecule type" value="Genomic_DNA"/>
</dbReference>
<dbReference type="CDD" id="cd05266">
    <property type="entry name" value="SDR_a4"/>
    <property type="match status" value="1"/>
</dbReference>
<dbReference type="Gene3D" id="3.40.50.720">
    <property type="entry name" value="NAD(P)-binding Rossmann-like Domain"/>
    <property type="match status" value="1"/>
</dbReference>
<dbReference type="AlphaFoldDB" id="A0A1E2VDB2"/>
<keyword evidence="4" id="KW-1185">Reference proteome</keyword>
<dbReference type="OrthoDB" id="9808276at2"/>
<name>A0A1E2VDB2_9GAMM</name>
<dbReference type="SUPFAM" id="SSF51735">
    <property type="entry name" value="NAD(P)-binding Rossmann-fold domains"/>
    <property type="match status" value="1"/>
</dbReference>
<dbReference type="InterPro" id="IPR001509">
    <property type="entry name" value="Epimerase_deHydtase"/>
</dbReference>